<gene>
    <name evidence="2" type="ORF">BJ989_002948</name>
</gene>
<dbReference type="EMBL" id="JACCAC010000001">
    <property type="protein sequence ID" value="NYG56644.1"/>
    <property type="molecule type" value="Genomic_DNA"/>
</dbReference>
<keyword evidence="1" id="KW-1133">Transmembrane helix</keyword>
<proteinExistence type="predicted"/>
<evidence type="ECO:0000313" key="2">
    <source>
        <dbReference type="EMBL" id="NYG56644.1"/>
    </source>
</evidence>
<evidence type="ECO:0000313" key="3">
    <source>
        <dbReference type="Proteomes" id="UP000544110"/>
    </source>
</evidence>
<protein>
    <submittedName>
        <fullName evidence="2">Uncharacterized protein</fullName>
    </submittedName>
</protein>
<feature type="transmembrane region" description="Helical" evidence="1">
    <location>
        <begin position="70"/>
        <end position="90"/>
    </location>
</feature>
<accession>A0A7Y9RWL1</accession>
<evidence type="ECO:0000256" key="1">
    <source>
        <dbReference type="SAM" id="Phobius"/>
    </source>
</evidence>
<feature type="transmembrane region" description="Helical" evidence="1">
    <location>
        <begin position="96"/>
        <end position="120"/>
    </location>
</feature>
<feature type="transmembrane region" description="Helical" evidence="1">
    <location>
        <begin position="156"/>
        <end position="177"/>
    </location>
</feature>
<feature type="transmembrane region" description="Helical" evidence="1">
    <location>
        <begin position="132"/>
        <end position="150"/>
    </location>
</feature>
<dbReference type="AlphaFoldDB" id="A0A7Y9RWL1"/>
<sequence>MSGVGGLGGVAGVGGVGGVDPRLAPLRTMAFGLLVVLVDLRFDGFDVLPDPVGWVVAVVVVSRLAGLHRAFTVATAASVVCLLVSVPGVLATDLGLLGALDTAATTVFVFAVCTAVRALVRDEAVAADQLRWADLGLTVVLVALLLLAVLEPGVGVLALVVGLCLLIVFVLFLLLLARVGRAAAPAAPAAPVGPPPGPV</sequence>
<dbReference type="RefSeq" id="WP_179518864.1">
    <property type="nucleotide sequence ID" value="NZ_JACCAC010000001.1"/>
</dbReference>
<dbReference type="Proteomes" id="UP000544110">
    <property type="component" value="Unassembled WGS sequence"/>
</dbReference>
<organism evidence="2 3">
    <name type="scientific">Nocardioides perillae</name>
    <dbReference type="NCBI Taxonomy" id="1119534"/>
    <lineage>
        <taxon>Bacteria</taxon>
        <taxon>Bacillati</taxon>
        <taxon>Actinomycetota</taxon>
        <taxon>Actinomycetes</taxon>
        <taxon>Propionibacteriales</taxon>
        <taxon>Nocardioidaceae</taxon>
        <taxon>Nocardioides</taxon>
    </lineage>
</organism>
<keyword evidence="1" id="KW-0472">Membrane</keyword>
<name>A0A7Y9RWL1_9ACTN</name>
<reference evidence="2 3" key="1">
    <citation type="submission" date="2020-07" db="EMBL/GenBank/DDBJ databases">
        <title>Sequencing the genomes of 1000 actinobacteria strains.</title>
        <authorList>
            <person name="Klenk H.-P."/>
        </authorList>
    </citation>
    <scope>NUCLEOTIDE SEQUENCE [LARGE SCALE GENOMIC DNA]</scope>
    <source>
        <strain evidence="2 3">DSM 24552</strain>
    </source>
</reference>
<keyword evidence="3" id="KW-1185">Reference proteome</keyword>
<comment type="caution">
    <text evidence="2">The sequence shown here is derived from an EMBL/GenBank/DDBJ whole genome shotgun (WGS) entry which is preliminary data.</text>
</comment>
<keyword evidence="1" id="KW-0812">Transmembrane</keyword>